<accession>A0A420XM62</accession>
<evidence type="ECO:0000313" key="2">
    <source>
        <dbReference type="Proteomes" id="UP000281955"/>
    </source>
</evidence>
<reference evidence="1 2" key="1">
    <citation type="submission" date="2018-10" db="EMBL/GenBank/DDBJ databases">
        <title>Genomic Encyclopedia of Archaeal and Bacterial Type Strains, Phase II (KMG-II): from individual species to whole genera.</title>
        <authorList>
            <person name="Goeker M."/>
        </authorList>
    </citation>
    <scope>NUCLEOTIDE SEQUENCE [LARGE SCALE GENOMIC DNA]</scope>
    <source>
        <strain evidence="1 2">RP-AC37</strain>
    </source>
</reference>
<evidence type="ECO:0000313" key="1">
    <source>
        <dbReference type="EMBL" id="RKS72459.1"/>
    </source>
</evidence>
<dbReference type="RefSeq" id="WP_121194008.1">
    <property type="nucleotide sequence ID" value="NZ_RBWV01000013.1"/>
</dbReference>
<keyword evidence="2" id="KW-1185">Reference proteome</keyword>
<dbReference type="InterPro" id="IPR023393">
    <property type="entry name" value="START-like_dom_sf"/>
</dbReference>
<sequence>MAQVSVSVDVAASAQQVWDTLVDWESQGDWMLLTKVRATAQDGQGVGGGIEGFTGVGPVGVLDTMVIRTWDPPRRCVVRHTGRVVRGAGAFEVEALDEHRSRFTWAEYLELPLGALGRLGWPLARPFMVLGMRQSLRRFARSVEPGA</sequence>
<dbReference type="OrthoDB" id="4823586at2"/>
<dbReference type="Gene3D" id="3.30.530.20">
    <property type="match status" value="1"/>
</dbReference>
<dbReference type="Pfam" id="PF10604">
    <property type="entry name" value="Polyketide_cyc2"/>
    <property type="match status" value="1"/>
</dbReference>
<name>A0A420XM62_9ACTN</name>
<protein>
    <submittedName>
        <fullName evidence="1">Polyketide cyclase/dehydrase/lipid transport protein</fullName>
    </submittedName>
</protein>
<gene>
    <name evidence="1" type="ORF">CLV35_2703</name>
</gene>
<proteinExistence type="predicted"/>
<dbReference type="EMBL" id="RBWV01000013">
    <property type="protein sequence ID" value="RKS72459.1"/>
    <property type="molecule type" value="Genomic_DNA"/>
</dbReference>
<organism evidence="1 2">
    <name type="scientific">Motilibacter peucedani</name>
    <dbReference type="NCBI Taxonomy" id="598650"/>
    <lineage>
        <taxon>Bacteria</taxon>
        <taxon>Bacillati</taxon>
        <taxon>Actinomycetota</taxon>
        <taxon>Actinomycetes</taxon>
        <taxon>Motilibacterales</taxon>
        <taxon>Motilibacteraceae</taxon>
        <taxon>Motilibacter</taxon>
    </lineage>
</organism>
<dbReference type="SUPFAM" id="SSF55961">
    <property type="entry name" value="Bet v1-like"/>
    <property type="match status" value="1"/>
</dbReference>
<dbReference type="InterPro" id="IPR019587">
    <property type="entry name" value="Polyketide_cyclase/dehydratase"/>
</dbReference>
<dbReference type="AlphaFoldDB" id="A0A420XM62"/>
<dbReference type="InParanoid" id="A0A420XM62"/>
<comment type="caution">
    <text evidence="1">The sequence shown here is derived from an EMBL/GenBank/DDBJ whole genome shotgun (WGS) entry which is preliminary data.</text>
</comment>
<dbReference type="Proteomes" id="UP000281955">
    <property type="component" value="Unassembled WGS sequence"/>
</dbReference>